<dbReference type="AlphaFoldDB" id="A0A845Q8C5"/>
<dbReference type="GeneID" id="300656403"/>
<gene>
    <name evidence="3" type="ORF">GTQ45_01210</name>
</gene>
<dbReference type="EMBL" id="WXYQ01000001">
    <property type="protein sequence ID" value="NBG94346.1"/>
    <property type="molecule type" value="Genomic_DNA"/>
</dbReference>
<proteinExistence type="predicted"/>
<feature type="domain" description="Porin" evidence="2">
    <location>
        <begin position="29"/>
        <end position="250"/>
    </location>
</feature>
<reference evidence="3 4" key="1">
    <citation type="journal article" date="2016" name="Int. J. Syst. Evol. Microbiol.">
        <title>Pyruvatibacter mobilis gen. nov., sp. nov., a marine bacterium from the culture broth of Picochlorum sp. 122.</title>
        <authorList>
            <person name="Wang G."/>
            <person name="Tang M."/>
            <person name="Wu H."/>
            <person name="Dai S."/>
            <person name="Li T."/>
            <person name="Chen C."/>
            <person name="He H."/>
            <person name="Fan J."/>
            <person name="Xiang W."/>
            <person name="Li X."/>
        </authorList>
    </citation>
    <scope>NUCLEOTIDE SEQUENCE [LARGE SCALE GENOMIC DNA]</scope>
    <source>
        <strain evidence="3 4">GYP-11</strain>
    </source>
</reference>
<accession>A0A845Q8C5</accession>
<comment type="caution">
    <text evidence="3">The sequence shown here is derived from an EMBL/GenBank/DDBJ whole genome shotgun (WGS) entry which is preliminary data.</text>
</comment>
<dbReference type="Proteomes" id="UP000470384">
    <property type="component" value="Unassembled WGS sequence"/>
</dbReference>
<dbReference type="SUPFAM" id="SSF56935">
    <property type="entry name" value="Porins"/>
    <property type="match status" value="1"/>
</dbReference>
<evidence type="ECO:0000256" key="1">
    <source>
        <dbReference type="SAM" id="SignalP"/>
    </source>
</evidence>
<dbReference type="Pfam" id="PF13609">
    <property type="entry name" value="Porin_4"/>
    <property type="match status" value="1"/>
</dbReference>
<evidence type="ECO:0000313" key="4">
    <source>
        <dbReference type="Proteomes" id="UP000470384"/>
    </source>
</evidence>
<keyword evidence="4" id="KW-1185">Reference proteome</keyword>
<dbReference type="RefSeq" id="WP_160586461.1">
    <property type="nucleotide sequence ID" value="NZ_BMHN01000001.1"/>
</dbReference>
<protein>
    <recommendedName>
        <fullName evidence="2">Porin domain-containing protein</fullName>
    </recommendedName>
</protein>
<dbReference type="InterPro" id="IPR033900">
    <property type="entry name" value="Gram_neg_porin_domain"/>
</dbReference>
<feature type="chain" id="PRO_5032691644" description="Porin domain-containing protein" evidence="1">
    <location>
        <begin position="45"/>
        <end position="409"/>
    </location>
</feature>
<organism evidence="3 4">
    <name type="scientific">Pyruvatibacter mobilis</name>
    <dbReference type="NCBI Taxonomy" id="1712261"/>
    <lineage>
        <taxon>Bacteria</taxon>
        <taxon>Pseudomonadati</taxon>
        <taxon>Pseudomonadota</taxon>
        <taxon>Alphaproteobacteria</taxon>
        <taxon>Hyphomicrobiales</taxon>
        <taxon>Parvibaculaceae</taxon>
        <taxon>Pyruvatibacter</taxon>
    </lineage>
</organism>
<name>A0A845Q8C5_9HYPH</name>
<keyword evidence="1" id="KW-0732">Signal</keyword>
<feature type="signal peptide" evidence="1">
    <location>
        <begin position="1"/>
        <end position="44"/>
    </location>
</feature>
<dbReference type="OrthoDB" id="7490673at2"/>
<evidence type="ECO:0000259" key="2">
    <source>
        <dbReference type="Pfam" id="PF13609"/>
    </source>
</evidence>
<sequence>MAEGAGASLEARRADTGRTLFRSRFTIAALAALTLPMMAAPAQADGLFEVGPVEFGGAIRGNVTYRDYNTPDEFDDWFEFDTLITRADFDTGRFIGSAQGRLYYYHQDGQDHDTAFVHHAWLGYRFDDGSVVHAGVHQVPFGLLPYASDNWFFSIAYYVGLEDDYDLGFKYVSPDWDGWSLQAAWYIGDEGDGIGRSEDSARYSYDIVDEGANGNDEENQFNLRVARTFFQGDDDRSLELGASGQWGEVPNDITGQDGDHWAAAVHLRGEEGRFGYDLEFVTYDINQKVPAGLNPDVVQMGAFDFPYNVASGGEIYLANLRYSPEYKLPFFESWTVYNNFSVLTKDPSGFEDTIHNITGAYFSKGPWFITLDYGVGQGSPFITRDFTNGLAAGSDEWDSRINLNVALYY</sequence>
<evidence type="ECO:0000313" key="3">
    <source>
        <dbReference type="EMBL" id="NBG94346.1"/>
    </source>
</evidence>